<protein>
    <submittedName>
        <fullName evidence="1">Uncharacterized protein</fullName>
    </submittedName>
</protein>
<keyword evidence="2" id="KW-1185">Reference proteome</keyword>
<dbReference type="EMBL" id="BK063678">
    <property type="protein sequence ID" value="DBA35512.1"/>
    <property type="molecule type" value="Genomic_DNA"/>
</dbReference>
<gene>
    <name evidence="1" type="ORF">vir249_00067</name>
</gene>
<dbReference type="GeneID" id="300198871"/>
<evidence type="ECO:0000313" key="2">
    <source>
        <dbReference type="Proteomes" id="UP001303695"/>
    </source>
</evidence>
<sequence>MKISKTHFYEKWELEQLIRELEDTPFDSVASEIKDFLSVKNDGEYLINVLDDSADIIRIKEFVEG</sequence>
<accession>A0AA87CHW2</accession>
<organism evidence="1 2">
    <name type="scientific">Caudoviricetes sp. vir249</name>
    <dbReference type="NCBI Taxonomy" id="3068355"/>
    <lineage>
        <taxon>Viruses</taxon>
        <taxon>Duplodnaviria</taxon>
        <taxon>Heunggongvirae</taxon>
        <taxon>Uroviricota</taxon>
        <taxon>Caudoviricetes</taxon>
    </lineage>
</organism>
<evidence type="ECO:0000313" key="1">
    <source>
        <dbReference type="EMBL" id="DBA35512.1"/>
    </source>
</evidence>
<reference evidence="1 2" key="1">
    <citation type="journal article" date="2023" name="Nat. Microbiol.">
        <title>A compendium of viruses from methanogenic archaea reveals their diversity and adaptations to the gut environment.</title>
        <authorList>
            <person name="Medvedeva S."/>
            <person name="Borrel G."/>
            <person name="Krupovic M."/>
            <person name="Gribaldo S."/>
        </authorList>
    </citation>
    <scope>NUCLEOTIDE SEQUENCE [LARGE SCALE GENOMIC DNA]</scope>
</reference>
<proteinExistence type="predicted"/>
<dbReference type="RefSeq" id="YP_013605292.1">
    <property type="nucleotide sequence ID" value="NC_133254.1"/>
</dbReference>
<dbReference type="Proteomes" id="UP001303695">
    <property type="component" value="Segment"/>
</dbReference>
<name>A0AA87CHW2_9CAUD</name>